<name>A0A9P0E4R2_NEZVI</name>
<evidence type="ECO:0000313" key="3">
    <source>
        <dbReference type="Proteomes" id="UP001152798"/>
    </source>
</evidence>
<organism evidence="2 3">
    <name type="scientific">Nezara viridula</name>
    <name type="common">Southern green stink bug</name>
    <name type="synonym">Cimex viridulus</name>
    <dbReference type="NCBI Taxonomy" id="85310"/>
    <lineage>
        <taxon>Eukaryota</taxon>
        <taxon>Metazoa</taxon>
        <taxon>Ecdysozoa</taxon>
        <taxon>Arthropoda</taxon>
        <taxon>Hexapoda</taxon>
        <taxon>Insecta</taxon>
        <taxon>Pterygota</taxon>
        <taxon>Neoptera</taxon>
        <taxon>Paraneoptera</taxon>
        <taxon>Hemiptera</taxon>
        <taxon>Heteroptera</taxon>
        <taxon>Panheteroptera</taxon>
        <taxon>Pentatomomorpha</taxon>
        <taxon>Pentatomoidea</taxon>
        <taxon>Pentatomidae</taxon>
        <taxon>Pentatominae</taxon>
        <taxon>Nezara</taxon>
    </lineage>
</organism>
<dbReference type="EMBL" id="OV725077">
    <property type="protein sequence ID" value="CAH1388369.1"/>
    <property type="molecule type" value="Genomic_DNA"/>
</dbReference>
<evidence type="ECO:0000256" key="1">
    <source>
        <dbReference type="SAM" id="MobiDB-lite"/>
    </source>
</evidence>
<feature type="region of interest" description="Disordered" evidence="1">
    <location>
        <begin position="108"/>
        <end position="163"/>
    </location>
</feature>
<gene>
    <name evidence="2" type="ORF">NEZAVI_LOCUS13</name>
</gene>
<feature type="compositionally biased region" description="Polar residues" evidence="1">
    <location>
        <begin position="111"/>
        <end position="138"/>
    </location>
</feature>
<feature type="compositionally biased region" description="Basic residues" evidence="1">
    <location>
        <begin position="341"/>
        <end position="353"/>
    </location>
</feature>
<sequence length="370" mass="41811">MHSLHYSDSTLTPLLLLLYSSHSEQNSLHSAVSHFSLLSLSQLDLSLYLSISSSHLYQYHLSLTTSLPLTSPSSYPQSHHTLNHHPLAHTHTHATPLHSLLPLYRPHYSTPHVNTTHTKSTPLPHNSHPPTHSATHRTSAPLHTHSLTPTGTHQHTSDFIPHNPTELAQHKTFLLTIINTSHIPTPNTTNSHLNNTTHSHSHSQKHHHHYGHVSLHLNIHHSHTHFILQHPPCTRPTHASHSPSHSPSLHPLTHSTPHKLLTQYYISHTHTTSSLFHYPYNPTHDLSLSLSLLGSLTHSLLHRHHSFGSTPTRLFPHHSPPSSLTLHSTTVQHTFLSTHTHPLHTHRHPHHPRPPPYLSHLTDSHRSHQH</sequence>
<feature type="compositionally biased region" description="Low complexity" evidence="1">
    <location>
        <begin position="236"/>
        <end position="253"/>
    </location>
</feature>
<reference evidence="2" key="1">
    <citation type="submission" date="2022-01" db="EMBL/GenBank/DDBJ databases">
        <authorList>
            <person name="King R."/>
        </authorList>
    </citation>
    <scope>NUCLEOTIDE SEQUENCE</scope>
</reference>
<keyword evidence="3" id="KW-1185">Reference proteome</keyword>
<feature type="region of interest" description="Disordered" evidence="1">
    <location>
        <begin position="185"/>
        <end position="209"/>
    </location>
</feature>
<feature type="compositionally biased region" description="Polar residues" evidence="1">
    <location>
        <begin position="145"/>
        <end position="154"/>
    </location>
</feature>
<evidence type="ECO:0000313" key="2">
    <source>
        <dbReference type="EMBL" id="CAH1388369.1"/>
    </source>
</evidence>
<feature type="compositionally biased region" description="Basic residues" evidence="1">
    <location>
        <begin position="199"/>
        <end position="209"/>
    </location>
</feature>
<dbReference type="AlphaFoldDB" id="A0A9P0E4R2"/>
<feature type="compositionally biased region" description="Low complexity" evidence="1">
    <location>
        <begin position="187"/>
        <end position="198"/>
    </location>
</feature>
<protein>
    <submittedName>
        <fullName evidence="2">Uncharacterized protein</fullName>
    </submittedName>
</protein>
<dbReference type="Proteomes" id="UP001152798">
    <property type="component" value="Chromosome 1"/>
</dbReference>
<feature type="region of interest" description="Disordered" evidence="1">
    <location>
        <begin position="339"/>
        <end position="370"/>
    </location>
</feature>
<feature type="region of interest" description="Disordered" evidence="1">
    <location>
        <begin position="234"/>
        <end position="253"/>
    </location>
</feature>
<proteinExistence type="predicted"/>
<accession>A0A9P0E4R2</accession>